<keyword evidence="2" id="KW-1185">Reference proteome</keyword>
<evidence type="ECO:0000313" key="2">
    <source>
        <dbReference type="Proteomes" id="UP000280792"/>
    </source>
</evidence>
<sequence length="150" mass="16101">MFYLHTVMKTSAQGRRLLGLMLALLVFVGNCSAAMALPHAQNSESQIAITTTVALPDESHQGHCLQLKEASPDSGIEEQCWDNHCPNSLSASNTKLNKLTKFDDGDSPLYVAAINPAAKIGSSSCINQPLPASADFSPPPLFYTLCVLRL</sequence>
<comment type="caution">
    <text evidence="1">The sequence shown here is derived from an EMBL/GenBank/DDBJ whole genome shotgun (WGS) entry which is preliminary data.</text>
</comment>
<dbReference type="EMBL" id="QWEZ01000002">
    <property type="protein sequence ID" value="RRJ82653.1"/>
    <property type="molecule type" value="Genomic_DNA"/>
</dbReference>
<dbReference type="AlphaFoldDB" id="A0A3P3VPB3"/>
<evidence type="ECO:0000313" key="1">
    <source>
        <dbReference type="EMBL" id="RRJ82653.1"/>
    </source>
</evidence>
<dbReference type="Proteomes" id="UP000280792">
    <property type="component" value="Unassembled WGS sequence"/>
</dbReference>
<gene>
    <name evidence="1" type="ORF">D0544_12385</name>
</gene>
<organism evidence="1 2">
    <name type="scientific">Aestuariirhabdus litorea</name>
    <dbReference type="NCBI Taxonomy" id="2528527"/>
    <lineage>
        <taxon>Bacteria</taxon>
        <taxon>Pseudomonadati</taxon>
        <taxon>Pseudomonadota</taxon>
        <taxon>Gammaproteobacteria</taxon>
        <taxon>Oceanospirillales</taxon>
        <taxon>Aestuariirhabdaceae</taxon>
        <taxon>Aestuariirhabdus</taxon>
    </lineage>
</organism>
<proteinExistence type="predicted"/>
<reference evidence="1 2" key="2">
    <citation type="submission" date="2018-12" db="EMBL/GenBank/DDBJ databases">
        <title>Simiduia agarivorans gen. nov., sp. nov., a marine, agarolytic bacterium isolated from shallow coastal water from Keelung, Taiwan.</title>
        <authorList>
            <person name="Shieh W.Y."/>
        </authorList>
    </citation>
    <scope>NUCLEOTIDE SEQUENCE [LARGE SCALE GENOMIC DNA]</scope>
    <source>
        <strain evidence="1 2">GTF-13</strain>
    </source>
</reference>
<reference evidence="1 2" key="1">
    <citation type="submission" date="2018-08" db="EMBL/GenBank/DDBJ databases">
        <authorList>
            <person name="Khan S.A."/>
        </authorList>
    </citation>
    <scope>NUCLEOTIDE SEQUENCE [LARGE SCALE GENOMIC DNA]</scope>
    <source>
        <strain evidence="1 2">GTF-13</strain>
    </source>
</reference>
<protein>
    <submittedName>
        <fullName evidence="1">Uncharacterized protein</fullName>
    </submittedName>
</protein>
<name>A0A3P3VPB3_9GAMM</name>
<accession>A0A3P3VPB3</accession>